<keyword evidence="7 8" id="KW-0472">Membrane</keyword>
<dbReference type="AlphaFoldDB" id="A0A9X2FAR6"/>
<dbReference type="GO" id="GO:0005283">
    <property type="term" value="F:amino acid:sodium symporter activity"/>
    <property type="evidence" value="ECO:0007669"/>
    <property type="project" value="InterPro"/>
</dbReference>
<feature type="transmembrane region" description="Helical" evidence="8">
    <location>
        <begin position="356"/>
        <end position="374"/>
    </location>
</feature>
<feature type="region of interest" description="Disordered" evidence="9">
    <location>
        <begin position="35"/>
        <end position="61"/>
    </location>
</feature>
<comment type="similarity">
    <text evidence="2 8">Belongs to the alanine or glycine:cation symporter (AGCS) (TC 2.A.25) family.</text>
</comment>
<feature type="transmembrane region" description="Helical" evidence="8">
    <location>
        <begin position="496"/>
        <end position="514"/>
    </location>
</feature>
<keyword evidence="3 8" id="KW-0813">Transport</keyword>
<feature type="signal peptide" evidence="10">
    <location>
        <begin position="1"/>
        <end position="30"/>
    </location>
</feature>
<dbReference type="PRINTS" id="PR00175">
    <property type="entry name" value="NAALASMPORT"/>
</dbReference>
<name>A0A9X2FAR6_9BACT</name>
<keyword evidence="8" id="KW-0769">Symport</keyword>
<dbReference type="PANTHER" id="PTHR30330">
    <property type="entry name" value="AGSS FAMILY TRANSPORTER, SODIUM-ALANINE"/>
    <property type="match status" value="1"/>
</dbReference>
<evidence type="ECO:0000313" key="12">
    <source>
        <dbReference type="Proteomes" id="UP001155241"/>
    </source>
</evidence>
<dbReference type="EMBL" id="JAMXLR010000038">
    <property type="protein sequence ID" value="MCO6044722.1"/>
    <property type="molecule type" value="Genomic_DNA"/>
</dbReference>
<keyword evidence="6 8" id="KW-1133">Transmembrane helix</keyword>
<evidence type="ECO:0000256" key="4">
    <source>
        <dbReference type="ARBA" id="ARBA00022475"/>
    </source>
</evidence>
<evidence type="ECO:0000256" key="5">
    <source>
        <dbReference type="ARBA" id="ARBA00022692"/>
    </source>
</evidence>
<comment type="subcellular location">
    <subcellularLocation>
        <location evidence="1 8">Cell membrane</location>
        <topology evidence="1 8">Multi-pass membrane protein</topology>
    </subcellularLocation>
</comment>
<evidence type="ECO:0000256" key="2">
    <source>
        <dbReference type="ARBA" id="ARBA00009261"/>
    </source>
</evidence>
<dbReference type="PANTHER" id="PTHR30330:SF3">
    <property type="entry name" value="TRANSCRIPTIONAL REGULATOR, LRP FAMILY"/>
    <property type="match status" value="1"/>
</dbReference>
<feature type="transmembrane region" description="Helical" evidence="8">
    <location>
        <begin position="458"/>
        <end position="475"/>
    </location>
</feature>
<feature type="transmembrane region" description="Helical" evidence="8">
    <location>
        <begin position="520"/>
        <end position="539"/>
    </location>
</feature>
<comment type="caution">
    <text evidence="11">The sequence shown here is derived from an EMBL/GenBank/DDBJ whole genome shotgun (WGS) entry which is preliminary data.</text>
</comment>
<evidence type="ECO:0000256" key="10">
    <source>
        <dbReference type="SAM" id="SignalP"/>
    </source>
</evidence>
<evidence type="ECO:0000256" key="7">
    <source>
        <dbReference type="ARBA" id="ARBA00023136"/>
    </source>
</evidence>
<evidence type="ECO:0000256" key="3">
    <source>
        <dbReference type="ARBA" id="ARBA00022448"/>
    </source>
</evidence>
<proteinExistence type="inferred from homology"/>
<dbReference type="GO" id="GO:0005886">
    <property type="term" value="C:plasma membrane"/>
    <property type="evidence" value="ECO:0007669"/>
    <property type="project" value="UniProtKB-SubCell"/>
</dbReference>
<evidence type="ECO:0000256" key="8">
    <source>
        <dbReference type="RuleBase" id="RU363064"/>
    </source>
</evidence>
<keyword evidence="10" id="KW-0732">Signal</keyword>
<dbReference type="Pfam" id="PF01235">
    <property type="entry name" value="Na_Ala_symp"/>
    <property type="match status" value="1"/>
</dbReference>
<evidence type="ECO:0000256" key="6">
    <source>
        <dbReference type="ARBA" id="ARBA00022989"/>
    </source>
</evidence>
<sequence>MLSLFHRTKTGLFAAVALSLGTWLAGVADAQEPDATAVPQVESSDAAPDAPSTEAAGEEGATELTGFRKWEAAADAWAKKWLVDPMDAVLFAPIFSYKGKGLDGEITTYKLPIVVVWLAGAALFLTVFFKFINIRAFWHAIRVTKGDYDNPNDDGEVSHFQALASALSATVGLGNIAGVAIAVATGGPGAIFWIILAGLFGMTSKFAECTLGQMYRKIDADGHVSGGPMRYLRDGLAEMKLGPLGVVLSIVFAVLCIGGSFGGGCSFQVSQSKNLVLEQLNLADAAWAPWAYGILMVIMVGVVIIGGIRRIASTAEKIVPLMCGVYVLAAIIILITNYHRIPDAFGRIFSEAFTPQAGYGGFLGVLVVGIRRAVFSNEAGAGSAAIAHSAARTKYAVREGIVALLEPFIDTVVVCTMTGLVIVITGVYEPSHPGTMELIEAGNGATLTARAFETEIDWFPAILTLASFLFAYSTMISWSYYGERCFTFLFGTRTSMLYRILFLIAIMMGALVNANNVLGFSDYLILSMAFPNLLGVLIMSGKIKAALNEYWAKYKAGEFTEYNKLES</sequence>
<organism evidence="11 12">
    <name type="scientific">Aeoliella straminimaris</name>
    <dbReference type="NCBI Taxonomy" id="2954799"/>
    <lineage>
        <taxon>Bacteria</taxon>
        <taxon>Pseudomonadati</taxon>
        <taxon>Planctomycetota</taxon>
        <taxon>Planctomycetia</taxon>
        <taxon>Pirellulales</taxon>
        <taxon>Lacipirellulaceae</taxon>
        <taxon>Aeoliella</taxon>
    </lineage>
</organism>
<protein>
    <submittedName>
        <fullName evidence="11">Alanine:cation symporter family protein</fullName>
    </submittedName>
</protein>
<feature type="transmembrane region" description="Helical" evidence="8">
    <location>
        <begin position="318"/>
        <end position="336"/>
    </location>
</feature>
<keyword evidence="4 8" id="KW-1003">Cell membrane</keyword>
<reference evidence="11" key="1">
    <citation type="submission" date="2022-06" db="EMBL/GenBank/DDBJ databases">
        <title>Aeoliella straminimaris, a novel planctomycete from sediments.</title>
        <authorList>
            <person name="Vitorino I.R."/>
            <person name="Lage O.M."/>
        </authorList>
    </citation>
    <scope>NUCLEOTIDE SEQUENCE</scope>
    <source>
        <strain evidence="11">ICT_H6.2</strain>
    </source>
</reference>
<evidence type="ECO:0000313" key="11">
    <source>
        <dbReference type="EMBL" id="MCO6044722.1"/>
    </source>
</evidence>
<feature type="transmembrane region" description="Helical" evidence="8">
    <location>
        <begin position="408"/>
        <end position="428"/>
    </location>
</feature>
<feature type="transmembrane region" description="Helical" evidence="8">
    <location>
        <begin position="241"/>
        <end position="269"/>
    </location>
</feature>
<dbReference type="RefSeq" id="WP_252852838.1">
    <property type="nucleotide sequence ID" value="NZ_JAMXLR010000038.1"/>
</dbReference>
<dbReference type="NCBIfam" id="TIGR00835">
    <property type="entry name" value="agcS"/>
    <property type="match status" value="1"/>
</dbReference>
<feature type="chain" id="PRO_5040896369" evidence="10">
    <location>
        <begin position="31"/>
        <end position="567"/>
    </location>
</feature>
<dbReference type="Proteomes" id="UP001155241">
    <property type="component" value="Unassembled WGS sequence"/>
</dbReference>
<feature type="transmembrane region" description="Helical" evidence="8">
    <location>
        <begin position="289"/>
        <end position="306"/>
    </location>
</feature>
<evidence type="ECO:0000256" key="1">
    <source>
        <dbReference type="ARBA" id="ARBA00004651"/>
    </source>
</evidence>
<accession>A0A9X2FAR6</accession>
<keyword evidence="12" id="KW-1185">Reference proteome</keyword>
<feature type="transmembrane region" description="Helical" evidence="8">
    <location>
        <begin position="111"/>
        <end position="132"/>
    </location>
</feature>
<dbReference type="Gene3D" id="1.20.1740.10">
    <property type="entry name" value="Amino acid/polyamine transporter I"/>
    <property type="match status" value="1"/>
</dbReference>
<evidence type="ECO:0000256" key="9">
    <source>
        <dbReference type="SAM" id="MobiDB-lite"/>
    </source>
</evidence>
<dbReference type="InterPro" id="IPR001463">
    <property type="entry name" value="Na/Ala_symport"/>
</dbReference>
<gene>
    <name evidence="11" type="ORF">NG895_12465</name>
</gene>
<keyword evidence="5 8" id="KW-0812">Transmembrane</keyword>